<organism evidence="6 7">
    <name type="scientific">Senegalimassilia faecalis</name>
    <dbReference type="NCBI Taxonomy" id="2509433"/>
    <lineage>
        <taxon>Bacteria</taxon>
        <taxon>Bacillati</taxon>
        <taxon>Actinomycetota</taxon>
        <taxon>Coriobacteriia</taxon>
        <taxon>Coriobacteriales</taxon>
        <taxon>Coriobacteriaceae</taxon>
        <taxon>Senegalimassilia</taxon>
    </lineage>
</organism>
<dbReference type="SUPFAM" id="SSF51905">
    <property type="entry name" value="FAD/NAD(P)-binding domain"/>
    <property type="match status" value="1"/>
</dbReference>
<gene>
    <name evidence="6" type="ORF">ET524_07860</name>
</gene>
<dbReference type="Gene3D" id="3.50.50.60">
    <property type="entry name" value="FAD/NAD(P)-binding domain"/>
    <property type="match status" value="1"/>
</dbReference>
<feature type="domain" description="RsdA/BaiN/AoA(So)-like insert" evidence="5">
    <location>
        <begin position="203"/>
        <end position="357"/>
    </location>
</feature>
<accession>A0A4Q2K2Z7</accession>
<dbReference type="AlphaFoldDB" id="A0A4Q2K2Z7"/>
<dbReference type="OrthoDB" id="9773233at2"/>
<comment type="caution">
    <text evidence="6">The sequence shown here is derived from an EMBL/GenBank/DDBJ whole genome shotgun (WGS) entry which is preliminary data.</text>
</comment>
<dbReference type="InterPro" id="IPR057661">
    <property type="entry name" value="RsdA/BaiN/AoA(So)_Rossmann"/>
</dbReference>
<dbReference type="EMBL" id="SDPW01000001">
    <property type="protein sequence ID" value="RXZ54401.1"/>
    <property type="molecule type" value="Genomic_DNA"/>
</dbReference>
<dbReference type="PANTHER" id="PTHR42887:SF2">
    <property type="entry name" value="OS12G0638800 PROTEIN"/>
    <property type="match status" value="1"/>
</dbReference>
<dbReference type="NCBIfam" id="TIGR00275">
    <property type="entry name" value="aminoacetone oxidase family FAD-binding enzyme"/>
    <property type="match status" value="1"/>
</dbReference>
<evidence type="ECO:0000256" key="1">
    <source>
        <dbReference type="ARBA" id="ARBA00001974"/>
    </source>
</evidence>
<dbReference type="Proteomes" id="UP000293345">
    <property type="component" value="Unassembled WGS sequence"/>
</dbReference>
<dbReference type="Gene3D" id="1.10.8.260">
    <property type="entry name" value="HI0933 insert domain-like"/>
    <property type="match status" value="1"/>
</dbReference>
<dbReference type="InterPro" id="IPR055178">
    <property type="entry name" value="RsdA/BaiN/AoA(So)-like_dom"/>
</dbReference>
<dbReference type="RefSeq" id="WP_129424735.1">
    <property type="nucleotide sequence ID" value="NZ_SDPW01000001.1"/>
</dbReference>
<evidence type="ECO:0000313" key="7">
    <source>
        <dbReference type="Proteomes" id="UP000293345"/>
    </source>
</evidence>
<proteinExistence type="predicted"/>
<dbReference type="InterPro" id="IPR023166">
    <property type="entry name" value="BaiN-like_dom_sf"/>
</dbReference>
<feature type="domain" description="RsdA/BaiN/AoA(So)-like Rossmann fold-like" evidence="4">
    <location>
        <begin position="3"/>
        <end position="417"/>
    </location>
</feature>
<protein>
    <submittedName>
        <fullName evidence="6">Aminoacetone oxidase family FAD-binding enzyme</fullName>
    </submittedName>
</protein>
<comment type="cofactor">
    <cofactor evidence="1">
        <name>FAD</name>
        <dbReference type="ChEBI" id="CHEBI:57692"/>
    </cofactor>
</comment>
<reference evidence="6 7" key="1">
    <citation type="submission" date="2019-01" db="EMBL/GenBank/DDBJ databases">
        <title>Senegalimassilia sp. nov. KGMB04484 isolated human feces.</title>
        <authorList>
            <person name="Han K.-I."/>
            <person name="Kim J.-S."/>
            <person name="Lee K.C."/>
            <person name="Suh M.K."/>
            <person name="Eom M.K."/>
            <person name="Lee J.H."/>
            <person name="Park S.-H."/>
            <person name="Kang S.W."/>
            <person name="Park J.-E."/>
            <person name="Oh B.S."/>
            <person name="Yu S.Y."/>
            <person name="Choi S.-H."/>
            <person name="Lee D.H."/>
            <person name="Yoon H."/>
            <person name="Kim B.-Y."/>
            <person name="Lee J.H."/>
            <person name="Lee J.-S."/>
        </authorList>
    </citation>
    <scope>NUCLEOTIDE SEQUENCE [LARGE SCALE GENOMIC DNA]</scope>
    <source>
        <strain evidence="6 7">KGMB04484</strain>
    </source>
</reference>
<keyword evidence="2" id="KW-0285">Flavoprotein</keyword>
<dbReference type="SUPFAM" id="SSF160996">
    <property type="entry name" value="HI0933 insert domain-like"/>
    <property type="match status" value="1"/>
</dbReference>
<name>A0A4Q2K2Z7_9ACTN</name>
<dbReference type="Gene3D" id="2.40.30.10">
    <property type="entry name" value="Translation factors"/>
    <property type="match status" value="1"/>
</dbReference>
<dbReference type="Pfam" id="PF22780">
    <property type="entry name" value="HI0933_like_1st"/>
    <property type="match status" value="1"/>
</dbReference>
<sequence>MDTIAIIGGGAAGLMAAVEAALTLRATGARGTVVVYEADAERVGRSILATGNGRCNISNAEISADVYRNAEFVGHALMALQGCYVSERGGATIKATTANPVLERFSDLGLCVREESEGRLYPQANKATSVLDVLRAGADALGVRVQVGKCAERVDAPRDGHGCYNIRFADRSVGHAAAVIVAVGGRAAASVQLPEPLVCQPLRPVLGPLRVTKADAKLTRQLNNIRVRGAIALMRGGEQVARERGEVMFRDYGVSGVAVFNLSRLARPGDTLAVDFLPDIPPQQMGHFLLARRKRMQRCLGAAPTCERFLSGLLLPAVAGVLLRRAGLAPAAEFAKTDAANLAAALKGFALTVEGIGDERQCQVRRGGFPVGAFNPETCESKAHPGLFVVGEALDVDAPCGGYNLHWAWSSGMLAGHAAAQRAHCSQNTGGNGRRAR</sequence>
<dbReference type="InterPro" id="IPR004792">
    <property type="entry name" value="BaiN-like"/>
</dbReference>
<evidence type="ECO:0000259" key="4">
    <source>
        <dbReference type="Pfam" id="PF03486"/>
    </source>
</evidence>
<dbReference type="PANTHER" id="PTHR42887">
    <property type="entry name" value="OS12G0638800 PROTEIN"/>
    <property type="match status" value="1"/>
</dbReference>
<keyword evidence="7" id="KW-1185">Reference proteome</keyword>
<dbReference type="Pfam" id="PF03486">
    <property type="entry name" value="HI0933_like"/>
    <property type="match status" value="1"/>
</dbReference>
<evidence type="ECO:0000259" key="5">
    <source>
        <dbReference type="Pfam" id="PF22780"/>
    </source>
</evidence>
<evidence type="ECO:0000256" key="2">
    <source>
        <dbReference type="ARBA" id="ARBA00022630"/>
    </source>
</evidence>
<evidence type="ECO:0000313" key="6">
    <source>
        <dbReference type="EMBL" id="RXZ54401.1"/>
    </source>
</evidence>
<keyword evidence="3" id="KW-0274">FAD</keyword>
<dbReference type="InterPro" id="IPR036188">
    <property type="entry name" value="FAD/NAD-bd_sf"/>
</dbReference>
<evidence type="ECO:0000256" key="3">
    <source>
        <dbReference type="ARBA" id="ARBA00022827"/>
    </source>
</evidence>